<evidence type="ECO:0000256" key="4">
    <source>
        <dbReference type="ARBA" id="ARBA00022679"/>
    </source>
</evidence>
<dbReference type="Proteomes" id="UP000095598">
    <property type="component" value="Unassembled WGS sequence"/>
</dbReference>
<gene>
    <name evidence="10 14" type="primary">trpD</name>
    <name evidence="14" type="ORF">ERS852425_00600</name>
</gene>
<dbReference type="InterPro" id="IPR029062">
    <property type="entry name" value="Class_I_gatase-like"/>
</dbReference>
<evidence type="ECO:0000256" key="3">
    <source>
        <dbReference type="ARBA" id="ARBA00022676"/>
    </source>
</evidence>
<dbReference type="Pfam" id="PF00591">
    <property type="entry name" value="Glycos_transf_3"/>
    <property type="match status" value="1"/>
</dbReference>
<dbReference type="SUPFAM" id="SSF52317">
    <property type="entry name" value="Class I glutamine amidotransferase-like"/>
    <property type="match status" value="1"/>
</dbReference>
<dbReference type="InterPro" id="IPR035902">
    <property type="entry name" value="Nuc_phospho_transferase"/>
</dbReference>
<dbReference type="RefSeq" id="WP_055257901.1">
    <property type="nucleotide sequence ID" value="NZ_CYXT01000002.1"/>
</dbReference>
<evidence type="ECO:0000259" key="11">
    <source>
        <dbReference type="Pfam" id="PF00117"/>
    </source>
</evidence>
<feature type="domain" description="Glycosyl transferase family 3 N-terminal" evidence="13">
    <location>
        <begin position="213"/>
        <end position="275"/>
    </location>
</feature>
<dbReference type="InterPro" id="IPR005940">
    <property type="entry name" value="Anthranilate_Pribosyl_Tfrase"/>
</dbReference>
<dbReference type="PROSITE" id="PS51273">
    <property type="entry name" value="GATASE_TYPE_1"/>
    <property type="match status" value="1"/>
</dbReference>
<feature type="binding site" evidence="10">
    <location>
        <begin position="292"/>
        <end position="293"/>
    </location>
    <ligand>
        <name>5-phospho-alpha-D-ribose 1-diphosphate</name>
        <dbReference type="ChEBI" id="CHEBI:58017"/>
    </ligand>
</feature>
<dbReference type="NCBIfam" id="TIGR00566">
    <property type="entry name" value="trpG_papA"/>
    <property type="match status" value="1"/>
</dbReference>
<dbReference type="Gene3D" id="3.40.50.880">
    <property type="match status" value="1"/>
</dbReference>
<dbReference type="EC" id="2.4.2.18" evidence="10"/>
<dbReference type="Pfam" id="PF00117">
    <property type="entry name" value="GATase"/>
    <property type="match status" value="1"/>
</dbReference>
<dbReference type="InterPro" id="IPR036320">
    <property type="entry name" value="Glycosyl_Trfase_fam3_N_dom_sf"/>
</dbReference>
<dbReference type="InterPro" id="IPR017459">
    <property type="entry name" value="Glycosyl_Trfase_fam3_N_dom"/>
</dbReference>
<comment type="function">
    <text evidence="10">Catalyzes the transfer of the phosphoribosyl group of 5-phosphorylribose-1-pyrophosphate (PRPP) to anthranilate to yield N-(5'-phosphoribosyl)-anthranilate (PRA).</text>
</comment>
<evidence type="ECO:0000313" key="14">
    <source>
        <dbReference type="EMBL" id="CUM78344.1"/>
    </source>
</evidence>
<keyword evidence="6" id="KW-0315">Glutamine amidotransferase</keyword>
<comment type="pathway">
    <text evidence="1 10">Amino-acid biosynthesis; L-tryptophan biosynthesis; L-tryptophan from chorismate: step 2/5.</text>
</comment>
<proteinExistence type="inferred from homology"/>
<dbReference type="GO" id="GO:0016829">
    <property type="term" value="F:lyase activity"/>
    <property type="evidence" value="ECO:0007669"/>
    <property type="project" value="UniProtKB-KW"/>
</dbReference>
<dbReference type="PANTHER" id="PTHR43285">
    <property type="entry name" value="ANTHRANILATE PHOSPHORIBOSYLTRANSFERASE"/>
    <property type="match status" value="1"/>
</dbReference>
<dbReference type="NCBIfam" id="TIGR01245">
    <property type="entry name" value="trpD"/>
    <property type="match status" value="1"/>
</dbReference>
<evidence type="ECO:0000256" key="2">
    <source>
        <dbReference type="ARBA" id="ARBA00022605"/>
    </source>
</evidence>
<sequence>MILMIDNYDSFTYNVYQYIGSLYPQIQVVRNDEITIDEIRNLQNLEALVISPGPGYPDSAGISKEAIKTFGKEIPVLGICLGHQAIGEVYGGKVVPAKELMHGKMSEITINNKNPLFEGLEDKIYAARYHSLIIDDETFPEDLKVIGRDEKGQIMAVCHKEYPVYGIQFHPESILTEMGMKILENFLTNIAGIRLGDSKKEETMSAVNQETLKPFLTKIVEGNHLTEEEAYKAMDCIMSGNATDAQMGSFLTGLRMNHETPEEITGFAKVMRAKAAIVPEETEAIDIVGTGGDLANSFNISTTSAFVIAAAGAKVAKHGNRSISSKSGAADVLEALGAKIGLTPEESKKCLDEVGAAFLFAQTHHGSMKYAGPVRAQLGVRSVFNILGPLANPAMTNYIVLGVYEKELVRPMADVMKNLGVKRALIVYGDDGLDEISISSTTSVCEINGDEIKEYTIDPEELGLTLAKKEDIVGGTADENAIITKDILTGKEQGAKRDIVLLNAGAALYTIGKAETIKDGVKLAAEMIDSGKANEKLEQFIAYTNVK</sequence>
<dbReference type="EMBL" id="CYXT01000002">
    <property type="protein sequence ID" value="CUM78344.1"/>
    <property type="molecule type" value="Genomic_DNA"/>
</dbReference>
<feature type="binding site" evidence="10">
    <location>
        <position position="301"/>
    </location>
    <ligand>
        <name>Mg(2+)</name>
        <dbReference type="ChEBI" id="CHEBI:18420"/>
        <label>1</label>
    </ligand>
</feature>
<comment type="caution">
    <text evidence="10">Lacks conserved residue(s) required for the propagation of feature annotation.</text>
</comment>
<feature type="binding site" evidence="10">
    <location>
        <position position="289"/>
    </location>
    <ligand>
        <name>anthranilate</name>
        <dbReference type="ChEBI" id="CHEBI:16567"/>
        <label>1</label>
    </ligand>
</feature>
<name>A0A173RK10_ANAHA</name>
<feature type="domain" description="Glycosyl transferase family 3" evidence="12">
    <location>
        <begin position="282"/>
        <end position="533"/>
    </location>
</feature>
<dbReference type="PANTHER" id="PTHR43285:SF2">
    <property type="entry name" value="ANTHRANILATE PHOSPHORIBOSYLTRANSFERASE"/>
    <property type="match status" value="1"/>
</dbReference>
<keyword evidence="3 10" id="KW-0328">Glycosyltransferase</keyword>
<dbReference type="Gene3D" id="3.40.1030.10">
    <property type="entry name" value="Nucleoside phosphorylase/phosphoribosyltransferase catalytic domain"/>
    <property type="match status" value="1"/>
</dbReference>
<dbReference type="NCBIfam" id="NF011201">
    <property type="entry name" value="PRK14607.1"/>
    <property type="match status" value="1"/>
</dbReference>
<dbReference type="InterPro" id="IPR006221">
    <property type="entry name" value="TrpG/PapA_dom"/>
</dbReference>
<feature type="binding site" evidence="10">
    <location>
        <position position="297"/>
    </location>
    <ligand>
        <name>5-phospho-alpha-D-ribose 1-diphosphate</name>
        <dbReference type="ChEBI" id="CHEBI:58017"/>
    </ligand>
</feature>
<evidence type="ECO:0000256" key="1">
    <source>
        <dbReference type="ARBA" id="ARBA00004907"/>
    </source>
</evidence>
<keyword evidence="10" id="KW-0479">Metal-binding</keyword>
<dbReference type="PRINTS" id="PR00099">
    <property type="entry name" value="CPSGATASE"/>
</dbReference>
<dbReference type="GO" id="GO:0000287">
    <property type="term" value="F:magnesium ion binding"/>
    <property type="evidence" value="ECO:0007669"/>
    <property type="project" value="UniProtKB-UniRule"/>
</dbReference>
<dbReference type="FunFam" id="3.40.50.880:FF:000003">
    <property type="entry name" value="Anthranilate synthase component II"/>
    <property type="match status" value="1"/>
</dbReference>
<accession>A0A173RK10</accession>
<comment type="cofactor">
    <cofactor evidence="10">
        <name>Mg(2+)</name>
        <dbReference type="ChEBI" id="CHEBI:18420"/>
    </cofactor>
    <text evidence="10">Binds 2 magnesium ions per monomer.</text>
</comment>
<comment type="catalytic activity">
    <reaction evidence="8 10">
        <text>N-(5-phospho-beta-D-ribosyl)anthranilate + diphosphate = 5-phospho-alpha-D-ribose 1-diphosphate + anthranilate</text>
        <dbReference type="Rhea" id="RHEA:11768"/>
        <dbReference type="ChEBI" id="CHEBI:16567"/>
        <dbReference type="ChEBI" id="CHEBI:18277"/>
        <dbReference type="ChEBI" id="CHEBI:33019"/>
        <dbReference type="ChEBI" id="CHEBI:58017"/>
        <dbReference type="EC" id="2.4.2.18"/>
    </reaction>
</comment>
<keyword evidence="7 10" id="KW-0057">Aromatic amino acid biosynthesis</keyword>
<feature type="domain" description="Glutamine amidotransferase" evidence="11">
    <location>
        <begin position="3"/>
        <end position="189"/>
    </location>
</feature>
<feature type="binding site" evidence="10">
    <location>
        <begin position="299"/>
        <end position="302"/>
    </location>
    <ligand>
        <name>5-phospho-alpha-D-ribose 1-diphosphate</name>
        <dbReference type="ChEBI" id="CHEBI:58017"/>
    </ligand>
</feature>
<dbReference type="Gene3D" id="1.20.970.10">
    <property type="entry name" value="Transferase, Pyrimidine Nucleoside Phosphorylase, Chain C"/>
    <property type="match status" value="1"/>
</dbReference>
<dbReference type="PRINTS" id="PR00097">
    <property type="entry name" value="ANTSNTHASEII"/>
</dbReference>
<feature type="binding site" evidence="10">
    <location>
        <position position="375"/>
    </location>
    <ligand>
        <name>anthranilate</name>
        <dbReference type="ChEBI" id="CHEBI:16567"/>
        <label>2</label>
    </ligand>
</feature>
<evidence type="ECO:0000256" key="10">
    <source>
        <dbReference type="HAMAP-Rule" id="MF_00211"/>
    </source>
</evidence>
<feature type="binding site" evidence="10">
    <location>
        <position position="289"/>
    </location>
    <ligand>
        <name>5-phospho-alpha-D-ribose 1-diphosphate</name>
        <dbReference type="ChEBI" id="CHEBI:58017"/>
    </ligand>
</feature>
<organism evidence="14 15">
    <name type="scientific">Anaerostipes hadrus</name>
    <dbReference type="NCBI Taxonomy" id="649756"/>
    <lineage>
        <taxon>Bacteria</taxon>
        <taxon>Bacillati</taxon>
        <taxon>Bacillota</taxon>
        <taxon>Clostridia</taxon>
        <taxon>Lachnospirales</taxon>
        <taxon>Lachnospiraceae</taxon>
        <taxon>Anaerostipes</taxon>
    </lineage>
</organism>
<feature type="binding site" evidence="10">
    <location>
        <position position="435"/>
    </location>
    <ligand>
        <name>Mg(2+)</name>
        <dbReference type="ChEBI" id="CHEBI:18420"/>
        <label>1</label>
    </ligand>
</feature>
<evidence type="ECO:0000256" key="6">
    <source>
        <dbReference type="ARBA" id="ARBA00022962"/>
    </source>
</evidence>
<dbReference type="GO" id="GO:0004048">
    <property type="term" value="F:anthranilate phosphoribosyltransferase activity"/>
    <property type="evidence" value="ECO:0007669"/>
    <property type="project" value="UniProtKB-UniRule"/>
</dbReference>
<feature type="binding site" evidence="10">
    <location>
        <position position="435"/>
    </location>
    <ligand>
        <name>Mg(2+)</name>
        <dbReference type="ChEBI" id="CHEBI:18420"/>
        <label>2</label>
    </ligand>
</feature>
<dbReference type="CDD" id="cd01743">
    <property type="entry name" value="GATase1_Anthranilate_Synthase"/>
    <property type="match status" value="1"/>
</dbReference>
<dbReference type="SUPFAM" id="SSF52418">
    <property type="entry name" value="Nucleoside phosphorylase/phosphoribosyltransferase catalytic domain"/>
    <property type="match status" value="1"/>
</dbReference>
<keyword evidence="4 10" id="KW-0808">Transferase</keyword>
<dbReference type="InterPro" id="IPR000312">
    <property type="entry name" value="Glycosyl_Trfase_fam3"/>
</dbReference>
<dbReference type="Pfam" id="PF02885">
    <property type="entry name" value="Glycos_trans_3N"/>
    <property type="match status" value="1"/>
</dbReference>
<evidence type="ECO:0000256" key="5">
    <source>
        <dbReference type="ARBA" id="ARBA00022822"/>
    </source>
</evidence>
<keyword evidence="2 10" id="KW-0028">Amino-acid biosynthesis</keyword>
<feature type="binding site" evidence="10">
    <location>
        <position position="329"/>
    </location>
    <ligand>
        <name>5-phospho-alpha-D-ribose 1-diphosphate</name>
        <dbReference type="ChEBI" id="CHEBI:58017"/>
    </ligand>
</feature>
<evidence type="ECO:0000256" key="8">
    <source>
        <dbReference type="ARBA" id="ARBA00052328"/>
    </source>
</evidence>
<dbReference type="HAMAP" id="MF_00211">
    <property type="entry name" value="TrpD"/>
    <property type="match status" value="1"/>
</dbReference>
<dbReference type="AlphaFoldDB" id="A0A173RK10"/>
<dbReference type="UniPathway" id="UPA00035">
    <property type="reaction ID" value="UER00041"/>
</dbReference>
<evidence type="ECO:0000256" key="9">
    <source>
        <dbReference type="ARBA" id="ARBA00061188"/>
    </source>
</evidence>
<evidence type="ECO:0000256" key="7">
    <source>
        <dbReference type="ARBA" id="ARBA00023141"/>
    </source>
</evidence>
<dbReference type="GO" id="GO:0000162">
    <property type="term" value="P:L-tryptophan biosynthetic process"/>
    <property type="evidence" value="ECO:0007669"/>
    <property type="project" value="UniProtKB-UniRule"/>
</dbReference>
<comment type="similarity">
    <text evidence="9">In the C-terminal section; belongs to the anthranilate phosphoribosyltransferase family.</text>
</comment>
<feature type="binding site" evidence="10">
    <location>
        <position position="320"/>
    </location>
    <ligand>
        <name>anthranilate</name>
        <dbReference type="ChEBI" id="CHEBI:16567"/>
        <label>1</label>
    </ligand>
</feature>
<dbReference type="SUPFAM" id="SSF47648">
    <property type="entry name" value="Nucleoside phosphorylase/phosphoribosyltransferase N-terminal domain"/>
    <property type="match status" value="1"/>
</dbReference>
<dbReference type="PRINTS" id="PR00096">
    <property type="entry name" value="GATASE"/>
</dbReference>
<feature type="binding site" evidence="10">
    <location>
        <position position="434"/>
    </location>
    <ligand>
        <name>Mg(2+)</name>
        <dbReference type="ChEBI" id="CHEBI:18420"/>
        <label>2</label>
    </ligand>
</feature>
<dbReference type="FunFam" id="3.40.1030.10:FF:000002">
    <property type="entry name" value="Anthranilate phosphoribosyltransferase"/>
    <property type="match status" value="1"/>
</dbReference>
<keyword evidence="14" id="KW-0456">Lyase</keyword>
<feature type="binding site" evidence="10">
    <location>
        <begin position="317"/>
        <end position="325"/>
    </location>
    <ligand>
        <name>5-phospho-alpha-D-ribose 1-diphosphate</name>
        <dbReference type="ChEBI" id="CHEBI:58017"/>
    </ligand>
</feature>
<dbReference type="GO" id="GO:0005829">
    <property type="term" value="C:cytosol"/>
    <property type="evidence" value="ECO:0007669"/>
    <property type="project" value="TreeGrafter"/>
</dbReference>
<comment type="similarity">
    <text evidence="10">Belongs to the anthranilate phosphoribosyltransferase family.</text>
</comment>
<protein>
    <recommendedName>
        <fullName evidence="10">Anthranilate phosphoribosyltransferase</fullName>
        <ecNumber evidence="10">2.4.2.18</ecNumber>
    </recommendedName>
</protein>
<evidence type="ECO:0000259" key="13">
    <source>
        <dbReference type="Pfam" id="PF02885"/>
    </source>
</evidence>
<reference evidence="14 15" key="1">
    <citation type="submission" date="2015-09" db="EMBL/GenBank/DDBJ databases">
        <authorList>
            <consortium name="Pathogen Informatics"/>
        </authorList>
    </citation>
    <scope>NUCLEOTIDE SEQUENCE [LARGE SCALE GENOMIC DNA]</scope>
    <source>
        <strain evidence="14 15">2789STDY5608868</strain>
    </source>
</reference>
<comment type="subunit">
    <text evidence="10">Homodimer.</text>
</comment>
<evidence type="ECO:0000259" key="12">
    <source>
        <dbReference type="Pfam" id="PF00591"/>
    </source>
</evidence>
<keyword evidence="5 10" id="KW-0822">Tryptophan biosynthesis</keyword>
<keyword evidence="10" id="KW-0460">Magnesium</keyword>
<dbReference type="InterPro" id="IPR017926">
    <property type="entry name" value="GATASE"/>
</dbReference>
<evidence type="ECO:0000313" key="15">
    <source>
        <dbReference type="Proteomes" id="UP000095598"/>
    </source>
</evidence>